<dbReference type="EMBL" id="JBGBZA010000002">
    <property type="protein sequence ID" value="MEY9317280.1"/>
    <property type="molecule type" value="Genomic_DNA"/>
</dbReference>
<dbReference type="Proteomes" id="UP001565471">
    <property type="component" value="Unassembled WGS sequence"/>
</dbReference>
<name>A0ABV4F2M3_BRAEL</name>
<sequence>MQNASVAALAYEFLFEVYRKMDLDRKRGNIRSLPDENGTLREAFHHEFSSNWEWPGGVLEQLGVLRILQPTRGLWGPNFYPVMTLDECSVANFSKFETFDNYCVAMSSFEVLHSPSEFRGEVYLHSRSPHFLDAVASQDDIFLIQDDGQVRFDQRRFNEKVMTRWEELEVRRIHPKGGT</sequence>
<keyword evidence="2" id="KW-1185">Reference proteome</keyword>
<comment type="caution">
    <text evidence="1">The sequence shown here is derived from an EMBL/GenBank/DDBJ whole genome shotgun (WGS) entry which is preliminary data.</text>
</comment>
<gene>
    <name evidence="1" type="ORF">ABIF29_004079</name>
</gene>
<protein>
    <submittedName>
        <fullName evidence="1">Uncharacterized protein</fullName>
    </submittedName>
</protein>
<organism evidence="1 2">
    <name type="scientific">Bradyrhizobium elkanii</name>
    <dbReference type="NCBI Taxonomy" id="29448"/>
    <lineage>
        <taxon>Bacteria</taxon>
        <taxon>Pseudomonadati</taxon>
        <taxon>Pseudomonadota</taxon>
        <taxon>Alphaproteobacteria</taxon>
        <taxon>Hyphomicrobiales</taxon>
        <taxon>Nitrobacteraceae</taxon>
        <taxon>Bradyrhizobium</taxon>
    </lineage>
</organism>
<reference evidence="1 2" key="1">
    <citation type="submission" date="2024-07" db="EMBL/GenBank/DDBJ databases">
        <title>Genomic Encyclopedia of Type Strains, Phase V (KMG-V): Genome sequencing to study the core and pangenomes of soil and plant-associated prokaryotes.</title>
        <authorList>
            <person name="Whitman W."/>
        </authorList>
    </citation>
    <scope>NUCLEOTIDE SEQUENCE [LARGE SCALE GENOMIC DNA]</scope>
    <source>
        <strain evidence="1 2">USDA 415</strain>
    </source>
</reference>
<proteinExistence type="predicted"/>
<dbReference type="RefSeq" id="WP_018271815.1">
    <property type="nucleotide sequence ID" value="NZ_BJNL01000010.1"/>
</dbReference>
<evidence type="ECO:0000313" key="2">
    <source>
        <dbReference type="Proteomes" id="UP001565471"/>
    </source>
</evidence>
<evidence type="ECO:0000313" key="1">
    <source>
        <dbReference type="EMBL" id="MEY9317280.1"/>
    </source>
</evidence>
<accession>A0ABV4F2M3</accession>
<dbReference type="GeneID" id="92954549"/>